<dbReference type="PROSITE" id="PS51257">
    <property type="entry name" value="PROKAR_LIPOPROTEIN"/>
    <property type="match status" value="1"/>
</dbReference>
<evidence type="ECO:0000256" key="1">
    <source>
        <dbReference type="SAM" id="SignalP"/>
    </source>
</evidence>
<dbReference type="EMBL" id="JADIVZ010000003">
    <property type="protein sequence ID" value="MBF4161749.1"/>
    <property type="molecule type" value="Genomic_DNA"/>
</dbReference>
<keyword evidence="1" id="KW-0732">Signal</keyword>
<gene>
    <name evidence="2" type="ORF">ISG29_08600</name>
</gene>
<proteinExistence type="predicted"/>
<accession>A0A930V203</accession>
<sequence>MGRLAGSRRVTVRSAALAAAVLALSGCSSLEPPEQPTTGIDELVIPTPAPDPTDFVAGIDNPWLAWEPGARFDLDDVTLEVGTGAVEVDGVATTPVTIRAPAGSGLPTGTDYLAQDDAGNVWWFGRRGHWLAGRGDAEPGLWLAADPRRGDGWQTGARDDAGQPLVATVLTDVGTVESGAGAVSDAAVVVQLSSTPAVRLFYTRGVGLSAVVDGARTDHLQQVTTGG</sequence>
<reference evidence="2" key="1">
    <citation type="submission" date="2020-11" db="EMBL/GenBank/DDBJ databases">
        <title>Nocardioides sp. CBS4Y-1, whole genome shotgun sequence.</title>
        <authorList>
            <person name="Tuo L."/>
        </authorList>
    </citation>
    <scope>NUCLEOTIDE SEQUENCE</scope>
    <source>
        <strain evidence="2">CBS4Y-1</strain>
    </source>
</reference>
<organism evidence="2 3">
    <name type="scientific">Nocardioides acrostichi</name>
    <dbReference type="NCBI Taxonomy" id="2784339"/>
    <lineage>
        <taxon>Bacteria</taxon>
        <taxon>Bacillati</taxon>
        <taxon>Actinomycetota</taxon>
        <taxon>Actinomycetes</taxon>
        <taxon>Propionibacteriales</taxon>
        <taxon>Nocardioidaceae</taxon>
        <taxon>Nocardioides</taxon>
    </lineage>
</organism>
<dbReference type="RefSeq" id="WP_194503012.1">
    <property type="nucleotide sequence ID" value="NZ_JADIVZ010000003.1"/>
</dbReference>
<dbReference type="AlphaFoldDB" id="A0A930V203"/>
<comment type="caution">
    <text evidence="2">The sequence shown here is derived from an EMBL/GenBank/DDBJ whole genome shotgun (WGS) entry which is preliminary data.</text>
</comment>
<name>A0A930V203_9ACTN</name>
<protein>
    <submittedName>
        <fullName evidence="2">Uncharacterized protein</fullName>
    </submittedName>
</protein>
<feature type="chain" id="PRO_5037457927" evidence="1">
    <location>
        <begin position="31"/>
        <end position="227"/>
    </location>
</feature>
<dbReference type="Proteomes" id="UP000656804">
    <property type="component" value="Unassembled WGS sequence"/>
</dbReference>
<feature type="signal peptide" evidence="1">
    <location>
        <begin position="1"/>
        <end position="30"/>
    </location>
</feature>
<keyword evidence="3" id="KW-1185">Reference proteome</keyword>
<evidence type="ECO:0000313" key="3">
    <source>
        <dbReference type="Proteomes" id="UP000656804"/>
    </source>
</evidence>
<evidence type="ECO:0000313" key="2">
    <source>
        <dbReference type="EMBL" id="MBF4161749.1"/>
    </source>
</evidence>